<evidence type="ECO:0000313" key="1">
    <source>
        <dbReference type="EMBL" id="TWU56747.1"/>
    </source>
</evidence>
<proteinExistence type="predicted"/>
<reference evidence="1 2" key="1">
    <citation type="submission" date="2019-02" db="EMBL/GenBank/DDBJ databases">
        <title>Deep-cultivation of Planctomycetes and their phenomic and genomic characterization uncovers novel biology.</title>
        <authorList>
            <person name="Wiegand S."/>
            <person name="Jogler M."/>
            <person name="Boedeker C."/>
            <person name="Pinto D."/>
            <person name="Vollmers J."/>
            <person name="Rivas-Marin E."/>
            <person name="Kohn T."/>
            <person name="Peeters S.H."/>
            <person name="Heuer A."/>
            <person name="Rast P."/>
            <person name="Oberbeckmann S."/>
            <person name="Bunk B."/>
            <person name="Jeske O."/>
            <person name="Meyerdierks A."/>
            <person name="Storesund J.E."/>
            <person name="Kallscheuer N."/>
            <person name="Luecker S."/>
            <person name="Lage O.M."/>
            <person name="Pohl T."/>
            <person name="Merkel B.J."/>
            <person name="Hornburger P."/>
            <person name="Mueller R.-W."/>
            <person name="Bruemmer F."/>
            <person name="Labrenz M."/>
            <person name="Spormann A.M."/>
            <person name="Op Den Camp H."/>
            <person name="Overmann J."/>
            <person name="Amann R."/>
            <person name="Jetten M.S.M."/>
            <person name="Mascher T."/>
            <person name="Medema M.H."/>
            <person name="Devos D.P."/>
            <person name="Kaster A.-K."/>
            <person name="Ovreas L."/>
            <person name="Rohde M."/>
            <person name="Galperin M.Y."/>
            <person name="Jogler C."/>
        </authorList>
    </citation>
    <scope>NUCLEOTIDE SEQUENCE [LARGE SCALE GENOMIC DNA]</scope>
    <source>
        <strain evidence="1 2">Poly51</strain>
    </source>
</reference>
<evidence type="ECO:0008006" key="3">
    <source>
        <dbReference type="Google" id="ProtNLM"/>
    </source>
</evidence>
<name>A0A5C6F8N9_9BACT</name>
<dbReference type="EMBL" id="SJPW01000003">
    <property type="protein sequence ID" value="TWU56747.1"/>
    <property type="molecule type" value="Genomic_DNA"/>
</dbReference>
<keyword evidence="2" id="KW-1185">Reference proteome</keyword>
<sequence length="152" mass="17978">MLEIDYPTRFSELIQSIDCDIELPIEWTDYFEERGEITSYAEDDRANRRLKIRTQGMMWFESTLPFLARSSNHTVIYTRDFSRFGAGFLVPFQLFPEERVRIVLPTFWVRLQVVRARRITSKCFEIGATLLERHDPRLDAFELCQPSDSMAV</sequence>
<dbReference type="RefSeq" id="WP_246114458.1">
    <property type="nucleotide sequence ID" value="NZ_SJPW01000003.1"/>
</dbReference>
<dbReference type="AlphaFoldDB" id="A0A5C6F8N9"/>
<evidence type="ECO:0000313" key="2">
    <source>
        <dbReference type="Proteomes" id="UP000318288"/>
    </source>
</evidence>
<gene>
    <name evidence="1" type="ORF">Poly51_26640</name>
</gene>
<protein>
    <recommendedName>
        <fullName evidence="3">PilZ domain-containing protein</fullName>
    </recommendedName>
</protein>
<accession>A0A5C6F8N9</accession>
<comment type="caution">
    <text evidence="1">The sequence shown here is derived from an EMBL/GenBank/DDBJ whole genome shotgun (WGS) entry which is preliminary data.</text>
</comment>
<organism evidence="1 2">
    <name type="scientific">Rubripirellula tenax</name>
    <dbReference type="NCBI Taxonomy" id="2528015"/>
    <lineage>
        <taxon>Bacteria</taxon>
        <taxon>Pseudomonadati</taxon>
        <taxon>Planctomycetota</taxon>
        <taxon>Planctomycetia</taxon>
        <taxon>Pirellulales</taxon>
        <taxon>Pirellulaceae</taxon>
        <taxon>Rubripirellula</taxon>
    </lineage>
</organism>
<dbReference type="Proteomes" id="UP000318288">
    <property type="component" value="Unassembled WGS sequence"/>
</dbReference>